<sequence length="280" mass="30230">MSTTIVYSGGCLSWSSNHRSIPFRHFGTVSSASEKGCSVAKAAGPDSSEKGTLNEENESFSLQLGRRSALFSAASLASSAAAFGFTGGSLAVVKQGLLAGRVPGLSEPDEQGWRTYQRPEDKSGGHGVGWSPIIPYKFSVPEDWDEVPVSIADLGGTEIDLRFANPKQGRIFVIVAPCKRFSDDIEDDAKIEQIGPPEKVINAFGPEVIGENVEGKVLSAEVAEHSGRKYYQFELEPPHVLITATAAGNRLYLFSVTGNGLQWKRHNKDLKKIADSFRVI</sequence>
<evidence type="ECO:0000313" key="1">
    <source>
        <dbReference type="EMBL" id="KAI5650196.1"/>
    </source>
</evidence>
<dbReference type="EMBL" id="CM044708">
    <property type="protein sequence ID" value="KAI5650196.1"/>
    <property type="molecule type" value="Genomic_DNA"/>
</dbReference>
<accession>A0ACB9ZR41</accession>
<name>A0ACB9ZR41_CATRO</name>
<keyword evidence="2" id="KW-1185">Reference proteome</keyword>
<proteinExistence type="predicted"/>
<comment type="caution">
    <text evidence="1">The sequence shown here is derived from an EMBL/GenBank/DDBJ whole genome shotgun (WGS) entry which is preliminary data.</text>
</comment>
<organism evidence="1 2">
    <name type="scientific">Catharanthus roseus</name>
    <name type="common">Madagascar periwinkle</name>
    <name type="synonym">Vinca rosea</name>
    <dbReference type="NCBI Taxonomy" id="4058"/>
    <lineage>
        <taxon>Eukaryota</taxon>
        <taxon>Viridiplantae</taxon>
        <taxon>Streptophyta</taxon>
        <taxon>Embryophyta</taxon>
        <taxon>Tracheophyta</taxon>
        <taxon>Spermatophyta</taxon>
        <taxon>Magnoliopsida</taxon>
        <taxon>eudicotyledons</taxon>
        <taxon>Gunneridae</taxon>
        <taxon>Pentapetalae</taxon>
        <taxon>asterids</taxon>
        <taxon>lamiids</taxon>
        <taxon>Gentianales</taxon>
        <taxon>Apocynaceae</taxon>
        <taxon>Rauvolfioideae</taxon>
        <taxon>Vinceae</taxon>
        <taxon>Catharanthinae</taxon>
        <taxon>Catharanthus</taxon>
    </lineage>
</organism>
<protein>
    <submittedName>
        <fullName evidence="1">Uncharacterized protein</fullName>
    </submittedName>
</protein>
<evidence type="ECO:0000313" key="2">
    <source>
        <dbReference type="Proteomes" id="UP001060085"/>
    </source>
</evidence>
<reference evidence="2" key="1">
    <citation type="journal article" date="2023" name="Nat. Plants">
        <title>Single-cell RNA sequencing provides a high-resolution roadmap for understanding the multicellular compartmentation of specialized metabolism.</title>
        <authorList>
            <person name="Sun S."/>
            <person name="Shen X."/>
            <person name="Li Y."/>
            <person name="Li Y."/>
            <person name="Wang S."/>
            <person name="Li R."/>
            <person name="Zhang H."/>
            <person name="Shen G."/>
            <person name="Guo B."/>
            <person name="Wei J."/>
            <person name="Xu J."/>
            <person name="St-Pierre B."/>
            <person name="Chen S."/>
            <person name="Sun C."/>
        </authorList>
    </citation>
    <scope>NUCLEOTIDE SEQUENCE [LARGE SCALE GENOMIC DNA]</scope>
</reference>
<gene>
    <name evidence="1" type="ORF">M9H77_36201</name>
</gene>
<dbReference type="Proteomes" id="UP001060085">
    <property type="component" value="Linkage Group LG08"/>
</dbReference>